<accession>C6WMY6</accession>
<dbReference type="AlphaFoldDB" id="C6WMY6"/>
<sequence>MSRDTAEPPPRTAAELLRTWEWAHLGYPLFVLAQPWFTPRPAPWEWPLAFAVCAITPVLWGKALHANGSPRRTWSAIVPMAVVGTLVTPVNAGASVLFVCAAAAGCPGCASGSPRSAARCGATARPG</sequence>
<protein>
    <submittedName>
        <fullName evidence="1">Uncharacterized protein</fullName>
    </submittedName>
</protein>
<reference evidence="1 2" key="1">
    <citation type="journal article" date="2009" name="Stand. Genomic Sci.">
        <title>Complete genome sequence of Actinosynnema mirum type strain (101).</title>
        <authorList>
            <person name="Land M."/>
            <person name="Lapidus A."/>
            <person name="Mayilraj S."/>
            <person name="Chen F."/>
            <person name="Copeland A."/>
            <person name="Del Rio T.G."/>
            <person name="Nolan M."/>
            <person name="Lucas S."/>
            <person name="Tice H."/>
            <person name="Cheng J.F."/>
            <person name="Chertkov O."/>
            <person name="Bruce D."/>
            <person name="Goodwin L."/>
            <person name="Pitluck S."/>
            <person name="Rohde M."/>
            <person name="Goker M."/>
            <person name="Pati A."/>
            <person name="Ivanova N."/>
            <person name="Mavromatis K."/>
            <person name="Chen A."/>
            <person name="Palaniappan K."/>
            <person name="Hauser L."/>
            <person name="Chang Y.J."/>
            <person name="Jeffries C.C."/>
            <person name="Brettin T."/>
            <person name="Detter J.C."/>
            <person name="Han C."/>
            <person name="Chain P."/>
            <person name="Tindall B.J."/>
            <person name="Bristow J."/>
            <person name="Eisen J.A."/>
            <person name="Markowitz V."/>
            <person name="Hugenholtz P."/>
            <person name="Kyrpides N.C."/>
            <person name="Klenk H.P."/>
        </authorList>
    </citation>
    <scope>NUCLEOTIDE SEQUENCE [LARGE SCALE GENOMIC DNA]</scope>
    <source>
        <strain evidence="2">ATCC 29888 / DSM 43827 / JCM 3225 / NBRC 14064 / NCIMB 13271 / NRRL B-12336 / IMRU 3971 / 101</strain>
    </source>
</reference>
<proteinExistence type="predicted"/>
<dbReference type="HOGENOM" id="CLU_1965837_0_0_11"/>
<keyword evidence="2" id="KW-1185">Reference proteome</keyword>
<dbReference type="RefSeq" id="WP_015803386.1">
    <property type="nucleotide sequence ID" value="NC_013093.1"/>
</dbReference>
<dbReference type="STRING" id="446462.Amir_4667"/>
<dbReference type="OrthoDB" id="227596at2"/>
<dbReference type="EMBL" id="CP001630">
    <property type="protein sequence ID" value="ACU38499.1"/>
    <property type="molecule type" value="Genomic_DNA"/>
</dbReference>
<dbReference type="Proteomes" id="UP000002213">
    <property type="component" value="Chromosome"/>
</dbReference>
<evidence type="ECO:0000313" key="1">
    <source>
        <dbReference type="EMBL" id="ACU38499.1"/>
    </source>
</evidence>
<organism evidence="1 2">
    <name type="scientific">Actinosynnema mirum (strain ATCC 29888 / DSM 43827 / JCM 3225 / NBRC 14064 / NCIMB 13271 / NRRL B-12336 / IMRU 3971 / 101)</name>
    <dbReference type="NCBI Taxonomy" id="446462"/>
    <lineage>
        <taxon>Bacteria</taxon>
        <taxon>Bacillati</taxon>
        <taxon>Actinomycetota</taxon>
        <taxon>Actinomycetes</taxon>
        <taxon>Pseudonocardiales</taxon>
        <taxon>Pseudonocardiaceae</taxon>
        <taxon>Actinosynnema</taxon>
    </lineage>
</organism>
<name>C6WMY6_ACTMD</name>
<evidence type="ECO:0000313" key="2">
    <source>
        <dbReference type="Proteomes" id="UP000002213"/>
    </source>
</evidence>
<gene>
    <name evidence="1" type="ordered locus">Amir_4667</name>
</gene>
<dbReference type="KEGG" id="ami:Amir_4667"/>